<reference evidence="10 11" key="1">
    <citation type="submission" date="2018-11" db="EMBL/GenBank/DDBJ databases">
        <title>Genomic Encyclopedia of Type Strains, Phase IV (KMG-IV): sequencing the most valuable type-strain genomes for metagenomic binning, comparative biology and taxonomic classification.</title>
        <authorList>
            <person name="Goeker M."/>
        </authorList>
    </citation>
    <scope>NUCLEOTIDE SEQUENCE [LARGE SCALE GENOMIC DNA]</scope>
    <source>
        <strain evidence="10 11">DSM 26537</strain>
    </source>
</reference>
<feature type="transmembrane region" description="Helical" evidence="9">
    <location>
        <begin position="278"/>
        <end position="298"/>
    </location>
</feature>
<dbReference type="GO" id="GO:0022857">
    <property type="term" value="F:transmembrane transporter activity"/>
    <property type="evidence" value="ECO:0007669"/>
    <property type="project" value="InterPro"/>
</dbReference>
<dbReference type="OrthoDB" id="9789111at2"/>
<dbReference type="RefSeq" id="WP_123608543.1">
    <property type="nucleotide sequence ID" value="NZ_RJVG01000003.1"/>
</dbReference>
<keyword evidence="11" id="KW-1185">Reference proteome</keyword>
<dbReference type="AlphaFoldDB" id="A0A3N1XQY8"/>
<dbReference type="Pfam" id="PF02653">
    <property type="entry name" value="BPD_transp_2"/>
    <property type="match status" value="1"/>
</dbReference>
<feature type="transmembrane region" description="Helical" evidence="9">
    <location>
        <begin position="105"/>
        <end position="124"/>
    </location>
</feature>
<proteinExistence type="predicted"/>
<organism evidence="10 11">
    <name type="scientific">Mobilisporobacter senegalensis</name>
    <dbReference type="NCBI Taxonomy" id="1329262"/>
    <lineage>
        <taxon>Bacteria</taxon>
        <taxon>Bacillati</taxon>
        <taxon>Bacillota</taxon>
        <taxon>Clostridia</taxon>
        <taxon>Lachnospirales</taxon>
        <taxon>Lachnospiraceae</taxon>
        <taxon>Mobilisporobacter</taxon>
    </lineage>
</organism>
<evidence type="ECO:0000256" key="7">
    <source>
        <dbReference type="ARBA" id="ARBA00023136"/>
    </source>
</evidence>
<keyword evidence="4" id="KW-0997">Cell inner membrane</keyword>
<evidence type="ECO:0000256" key="2">
    <source>
        <dbReference type="ARBA" id="ARBA00022448"/>
    </source>
</evidence>
<keyword evidence="5 9" id="KW-0812">Transmembrane</keyword>
<protein>
    <recommendedName>
        <fullName evidence="8">Autoinducer 2 import system permease protein LsrD</fullName>
    </recommendedName>
</protein>
<feature type="transmembrane region" description="Helical" evidence="9">
    <location>
        <begin position="20"/>
        <end position="39"/>
    </location>
</feature>
<evidence type="ECO:0000256" key="3">
    <source>
        <dbReference type="ARBA" id="ARBA00022475"/>
    </source>
</evidence>
<evidence type="ECO:0000256" key="4">
    <source>
        <dbReference type="ARBA" id="ARBA00022519"/>
    </source>
</evidence>
<dbReference type="PANTHER" id="PTHR32196">
    <property type="entry name" value="ABC TRANSPORTER PERMEASE PROTEIN YPHD-RELATED-RELATED"/>
    <property type="match status" value="1"/>
</dbReference>
<evidence type="ECO:0000256" key="5">
    <source>
        <dbReference type="ARBA" id="ARBA00022692"/>
    </source>
</evidence>
<sequence>MGKTKRVITTAQEFSWKKFFLQWEWLLVLLFIGINIMNANLSPYYMNSSGLLTATSSFLEKAFIALPMAYILVLGEIDISVASTVALSSVIMGVSYNNLGIPMEIAVLICLATGTLCGFINGFILTKFKELAPMIVTLGTMILFRGIATMILKDQASGNFPMWFSEIYWGSIGNIPYMLIAFIVLAVAFGVVLHKTTFGRRVFAIGSNGIASRYSGIQVDKIRLLIYTLTGTMSAVTALFLTSRMGSTRPNIAQGYEMDAIAMVVLGGISTSGGKGRFVGAIISIFIIGFLRYGLGLVNVSSQVMLIVIGTLLICAVMIPNLNLGRFFKKKTAKTA</sequence>
<comment type="subcellular location">
    <subcellularLocation>
        <location evidence="1">Cell membrane</location>
        <topology evidence="1">Multi-pass membrane protein</topology>
    </subcellularLocation>
</comment>
<feature type="transmembrane region" description="Helical" evidence="9">
    <location>
        <begin position="222"/>
        <end position="241"/>
    </location>
</feature>
<evidence type="ECO:0000256" key="9">
    <source>
        <dbReference type="SAM" id="Phobius"/>
    </source>
</evidence>
<dbReference type="CDD" id="cd06579">
    <property type="entry name" value="TM_PBP1_transp_AraH_like"/>
    <property type="match status" value="1"/>
</dbReference>
<feature type="transmembrane region" description="Helical" evidence="9">
    <location>
        <begin position="172"/>
        <end position="193"/>
    </location>
</feature>
<name>A0A3N1XQY8_9FIRM</name>
<dbReference type="GO" id="GO:0005886">
    <property type="term" value="C:plasma membrane"/>
    <property type="evidence" value="ECO:0007669"/>
    <property type="project" value="UniProtKB-SubCell"/>
</dbReference>
<evidence type="ECO:0000313" key="10">
    <source>
        <dbReference type="EMBL" id="ROR29075.1"/>
    </source>
</evidence>
<evidence type="ECO:0000313" key="11">
    <source>
        <dbReference type="Proteomes" id="UP000273083"/>
    </source>
</evidence>
<dbReference type="Proteomes" id="UP000273083">
    <property type="component" value="Unassembled WGS sequence"/>
</dbReference>
<evidence type="ECO:0000256" key="8">
    <source>
        <dbReference type="ARBA" id="ARBA00039381"/>
    </source>
</evidence>
<evidence type="ECO:0000256" key="6">
    <source>
        <dbReference type="ARBA" id="ARBA00022989"/>
    </source>
</evidence>
<gene>
    <name evidence="10" type="ORF">EDD66_10310</name>
</gene>
<dbReference type="InterPro" id="IPR001851">
    <property type="entry name" value="ABC_transp_permease"/>
</dbReference>
<keyword evidence="3" id="KW-1003">Cell membrane</keyword>
<keyword evidence="7 9" id="KW-0472">Membrane</keyword>
<feature type="transmembrane region" description="Helical" evidence="9">
    <location>
        <begin position="131"/>
        <end position="152"/>
    </location>
</feature>
<accession>A0A3N1XQY8</accession>
<dbReference type="EMBL" id="RJVG01000003">
    <property type="protein sequence ID" value="ROR29075.1"/>
    <property type="molecule type" value="Genomic_DNA"/>
</dbReference>
<keyword evidence="6 9" id="KW-1133">Transmembrane helix</keyword>
<feature type="transmembrane region" description="Helical" evidence="9">
    <location>
        <begin position="79"/>
        <end position="99"/>
    </location>
</feature>
<comment type="caution">
    <text evidence="10">The sequence shown here is derived from an EMBL/GenBank/DDBJ whole genome shotgun (WGS) entry which is preliminary data.</text>
</comment>
<feature type="transmembrane region" description="Helical" evidence="9">
    <location>
        <begin position="253"/>
        <end position="271"/>
    </location>
</feature>
<evidence type="ECO:0000256" key="1">
    <source>
        <dbReference type="ARBA" id="ARBA00004651"/>
    </source>
</evidence>
<dbReference type="PANTHER" id="PTHR32196:SF71">
    <property type="entry name" value="AUTOINDUCER 2 IMPORT SYSTEM PERMEASE PROTEIN LSRD"/>
    <property type="match status" value="1"/>
</dbReference>
<keyword evidence="2" id="KW-0813">Transport</keyword>
<feature type="transmembrane region" description="Helical" evidence="9">
    <location>
        <begin position="304"/>
        <end position="324"/>
    </location>
</feature>
<feature type="transmembrane region" description="Helical" evidence="9">
    <location>
        <begin position="51"/>
        <end position="72"/>
    </location>
</feature>